<dbReference type="EMBL" id="GG663744">
    <property type="protein sequence ID" value="EEH54051.1"/>
    <property type="molecule type" value="Genomic_DNA"/>
</dbReference>
<dbReference type="PIRSF" id="PIRSF000654">
    <property type="entry name" value="Integrin-linked_kinase"/>
    <property type="match status" value="1"/>
</dbReference>
<sequence length="256" mass="28595">YLLGAVVGEGGFCKVRAGIHQVTGAKTAVKLIDKTKLTDVNDRKRVGREIRVLKRLTHESIIRLFDVVDGIDKMFVVMEYADGGSLLDHVRARKRLSERESARMFRQMCAGLMYCHANGVVHRDVKLENVLLDANANVKIIDFGLSAVLTPGRRLRVHCGSPSYAAPEIVARREYDGPPVDVWSAGVVLFAMVTGYLPFHAPKGEKQELCRKIMKGAFTTPESCARDFRDLVANILRVDPAKRATFAQVLESKWMR</sequence>
<name>C1N0P2_MICPC</name>
<dbReference type="CDD" id="cd14003">
    <property type="entry name" value="STKc_AMPK-like"/>
    <property type="match status" value="1"/>
</dbReference>
<accession>C1N0P2</accession>
<keyword evidence="1" id="KW-0547">Nucleotide-binding</keyword>
<dbReference type="GO" id="GO:0005524">
    <property type="term" value="F:ATP binding"/>
    <property type="evidence" value="ECO:0007669"/>
    <property type="project" value="UniProtKB-KW"/>
</dbReference>
<protein>
    <submittedName>
        <fullName evidence="4">Predicted protein</fullName>
    </submittedName>
</protein>
<feature type="domain" description="Protein kinase" evidence="3">
    <location>
        <begin position="1"/>
        <end position="255"/>
    </location>
</feature>
<dbReference type="Pfam" id="PF00069">
    <property type="entry name" value="Pkinase"/>
    <property type="match status" value="1"/>
</dbReference>
<dbReference type="OrthoDB" id="193931at2759"/>
<evidence type="ECO:0000313" key="4">
    <source>
        <dbReference type="EMBL" id="EEH54051.1"/>
    </source>
</evidence>
<dbReference type="GO" id="GO:0035556">
    <property type="term" value="P:intracellular signal transduction"/>
    <property type="evidence" value="ECO:0007669"/>
    <property type="project" value="TreeGrafter"/>
</dbReference>
<dbReference type="SUPFAM" id="SSF56112">
    <property type="entry name" value="Protein kinase-like (PK-like)"/>
    <property type="match status" value="1"/>
</dbReference>
<dbReference type="OMA" id="MLNASMP"/>
<dbReference type="STRING" id="564608.C1N0P2"/>
<dbReference type="RefSeq" id="XP_003061421.1">
    <property type="nucleotide sequence ID" value="XM_003061375.1"/>
</dbReference>
<dbReference type="AlphaFoldDB" id="C1N0P2"/>
<dbReference type="PRINTS" id="PR00109">
    <property type="entry name" value="TYRKINASE"/>
</dbReference>
<dbReference type="FunFam" id="1.10.510.10:FF:000571">
    <property type="entry name" value="Maternal embryonic leucine zipper kinase"/>
    <property type="match status" value="1"/>
</dbReference>
<dbReference type="PANTHER" id="PTHR24346">
    <property type="entry name" value="MAP/MICROTUBULE AFFINITY-REGULATING KINASE"/>
    <property type="match status" value="1"/>
</dbReference>
<reference evidence="4 5" key="1">
    <citation type="journal article" date="2009" name="Science">
        <title>Green evolution and dynamic adaptations revealed by genomes of the marine picoeukaryotes Micromonas.</title>
        <authorList>
            <person name="Worden A.Z."/>
            <person name="Lee J.H."/>
            <person name="Mock T."/>
            <person name="Rouze P."/>
            <person name="Simmons M.P."/>
            <person name="Aerts A.L."/>
            <person name="Allen A.E."/>
            <person name="Cuvelier M.L."/>
            <person name="Derelle E."/>
            <person name="Everett M.V."/>
            <person name="Foulon E."/>
            <person name="Grimwood J."/>
            <person name="Gundlach H."/>
            <person name="Henrissat B."/>
            <person name="Napoli C."/>
            <person name="McDonald S.M."/>
            <person name="Parker M.S."/>
            <person name="Rombauts S."/>
            <person name="Salamov A."/>
            <person name="Von Dassow P."/>
            <person name="Badger J.H."/>
            <person name="Coutinho P.M."/>
            <person name="Demir E."/>
            <person name="Dubchak I."/>
            <person name="Gentemann C."/>
            <person name="Eikrem W."/>
            <person name="Gready J.E."/>
            <person name="John U."/>
            <person name="Lanier W."/>
            <person name="Lindquist E.A."/>
            <person name="Lucas S."/>
            <person name="Mayer K.F."/>
            <person name="Moreau H."/>
            <person name="Not F."/>
            <person name="Otillar R."/>
            <person name="Panaud O."/>
            <person name="Pangilinan J."/>
            <person name="Paulsen I."/>
            <person name="Piegu B."/>
            <person name="Poliakov A."/>
            <person name="Robbens S."/>
            <person name="Schmutz J."/>
            <person name="Toulza E."/>
            <person name="Wyss T."/>
            <person name="Zelensky A."/>
            <person name="Zhou K."/>
            <person name="Armbrust E.V."/>
            <person name="Bhattacharya D."/>
            <person name="Goodenough U.W."/>
            <person name="Van de Peer Y."/>
            <person name="Grigoriev I.V."/>
        </authorList>
    </citation>
    <scope>NUCLEOTIDE SEQUENCE [LARGE SCALE GENOMIC DNA]</scope>
    <source>
        <strain evidence="4 5">CCMP1545</strain>
    </source>
</reference>
<dbReference type="GO" id="GO:0004674">
    <property type="term" value="F:protein serine/threonine kinase activity"/>
    <property type="evidence" value="ECO:0007669"/>
    <property type="project" value="TreeGrafter"/>
</dbReference>
<dbReference type="Proteomes" id="UP000001876">
    <property type="component" value="Unassembled WGS sequence"/>
</dbReference>
<dbReference type="PROSITE" id="PS50011">
    <property type="entry name" value="PROTEIN_KINASE_DOM"/>
    <property type="match status" value="1"/>
</dbReference>
<gene>
    <name evidence="4" type="ORF">MICPUCDRAFT_5956</name>
</gene>
<evidence type="ECO:0000313" key="5">
    <source>
        <dbReference type="Proteomes" id="UP000001876"/>
    </source>
</evidence>
<evidence type="ECO:0000256" key="1">
    <source>
        <dbReference type="ARBA" id="ARBA00022741"/>
    </source>
</evidence>
<dbReference type="KEGG" id="mpp:MICPUCDRAFT_5956"/>
<dbReference type="PROSITE" id="PS00108">
    <property type="entry name" value="PROTEIN_KINASE_ST"/>
    <property type="match status" value="1"/>
</dbReference>
<dbReference type="SMART" id="SM00220">
    <property type="entry name" value="S_TKc"/>
    <property type="match status" value="1"/>
</dbReference>
<dbReference type="InterPro" id="IPR000719">
    <property type="entry name" value="Prot_kinase_dom"/>
</dbReference>
<keyword evidence="5" id="KW-1185">Reference proteome</keyword>
<dbReference type="Gene3D" id="1.10.510.10">
    <property type="entry name" value="Transferase(Phosphotransferase) domain 1"/>
    <property type="match status" value="1"/>
</dbReference>
<dbReference type="GeneID" id="9687117"/>
<evidence type="ECO:0000256" key="2">
    <source>
        <dbReference type="ARBA" id="ARBA00022840"/>
    </source>
</evidence>
<dbReference type="eggNOG" id="KOG0583">
    <property type="taxonomic scope" value="Eukaryota"/>
</dbReference>
<proteinExistence type="predicted"/>
<dbReference type="InterPro" id="IPR008271">
    <property type="entry name" value="Ser/Thr_kinase_AS"/>
</dbReference>
<dbReference type="InterPro" id="IPR001245">
    <property type="entry name" value="Ser-Thr/Tyr_kinase_cat_dom"/>
</dbReference>
<dbReference type="PANTHER" id="PTHR24346:SF30">
    <property type="entry name" value="MATERNAL EMBRYONIC LEUCINE ZIPPER KINASE"/>
    <property type="match status" value="1"/>
</dbReference>
<evidence type="ECO:0000259" key="3">
    <source>
        <dbReference type="PROSITE" id="PS50011"/>
    </source>
</evidence>
<dbReference type="GO" id="GO:0005737">
    <property type="term" value="C:cytoplasm"/>
    <property type="evidence" value="ECO:0007669"/>
    <property type="project" value="TreeGrafter"/>
</dbReference>
<organism evidence="5">
    <name type="scientific">Micromonas pusilla (strain CCMP1545)</name>
    <name type="common">Picoplanktonic green alga</name>
    <dbReference type="NCBI Taxonomy" id="564608"/>
    <lineage>
        <taxon>Eukaryota</taxon>
        <taxon>Viridiplantae</taxon>
        <taxon>Chlorophyta</taxon>
        <taxon>Mamiellophyceae</taxon>
        <taxon>Mamiellales</taxon>
        <taxon>Mamiellaceae</taxon>
        <taxon>Micromonas</taxon>
    </lineage>
</organism>
<feature type="non-terminal residue" evidence="4">
    <location>
        <position position="1"/>
    </location>
</feature>
<keyword evidence="2" id="KW-0067">ATP-binding</keyword>
<feature type="non-terminal residue" evidence="4">
    <location>
        <position position="256"/>
    </location>
</feature>
<dbReference type="InterPro" id="IPR011009">
    <property type="entry name" value="Kinase-like_dom_sf"/>
</dbReference>